<accession>A0ABQ3QQA8</accession>
<evidence type="ECO:0000256" key="1">
    <source>
        <dbReference type="SAM" id="MobiDB-lite"/>
    </source>
</evidence>
<sequence length="412" mass="44959">MVVGTGMAVALGLLATRTAVAQLIQGQSMDNAAWAGVATQVVDILVSTSTRQESGFRQLDQKFDALGRRIDLVGQQVRDIPGREFEEYMAAGRRYVRDLPDVWRSDGDRRELIRDARREFVHAFGIAEHMRSPERQAVADVAIAGCWLWVPSLPDVKKTIGAARQILEKEMLYGTTLPTKSYADVLYLCQRYGEQPVTAGKPILPATPGGAPTDGARLAVHVTYGHPVVCAGVEVRVEELPPAADDPPRAARPGTPNPGPPPLGRFSRNPQASPLFPRNPQASPLFPRNPQPRAGFPGNRQRFTGFPLNPQAPAWNPYPPRAPVPPPPRKRVRVHVRNNRAEWIAVSMTADAVIVRLPGAGNTLPTENRVKPRRAKTFDLTRPRAALNPPAPAFSRIRSAVPGLPAIGFVLP</sequence>
<dbReference type="EMBL" id="BNDY01000013">
    <property type="protein sequence ID" value="GHI39463.1"/>
    <property type="molecule type" value="Genomic_DNA"/>
</dbReference>
<name>A0ABQ3QQA8_9ACTN</name>
<feature type="signal peptide" evidence="2">
    <location>
        <begin position="1"/>
        <end position="21"/>
    </location>
</feature>
<reference evidence="3" key="1">
    <citation type="submission" date="2024-05" db="EMBL/GenBank/DDBJ databases">
        <title>Whole genome shotgun sequence of Streptomyces violascens NBRC 12920.</title>
        <authorList>
            <person name="Komaki H."/>
            <person name="Tamura T."/>
        </authorList>
    </citation>
    <scope>NUCLEOTIDE SEQUENCE</scope>
    <source>
        <strain evidence="3">NBRC 12920</strain>
    </source>
</reference>
<evidence type="ECO:0000256" key="2">
    <source>
        <dbReference type="SAM" id="SignalP"/>
    </source>
</evidence>
<keyword evidence="4" id="KW-1185">Reference proteome</keyword>
<organism evidence="3 4">
    <name type="scientific">Streptomyces violascens</name>
    <dbReference type="NCBI Taxonomy" id="67381"/>
    <lineage>
        <taxon>Bacteria</taxon>
        <taxon>Bacillati</taxon>
        <taxon>Actinomycetota</taxon>
        <taxon>Actinomycetes</taxon>
        <taxon>Kitasatosporales</taxon>
        <taxon>Streptomycetaceae</taxon>
        <taxon>Streptomyces</taxon>
    </lineage>
</organism>
<comment type="caution">
    <text evidence="3">The sequence shown here is derived from an EMBL/GenBank/DDBJ whole genome shotgun (WGS) entry which is preliminary data.</text>
</comment>
<dbReference type="Proteomes" id="UP001050808">
    <property type="component" value="Unassembled WGS sequence"/>
</dbReference>
<proteinExistence type="predicted"/>
<feature type="region of interest" description="Disordered" evidence="1">
    <location>
        <begin position="242"/>
        <end position="330"/>
    </location>
</feature>
<gene>
    <name evidence="3" type="ORF">Sviol_38710</name>
</gene>
<protein>
    <submittedName>
        <fullName evidence="3">Uncharacterized protein</fullName>
    </submittedName>
</protein>
<feature type="compositionally biased region" description="Pro residues" evidence="1">
    <location>
        <begin position="316"/>
        <end position="327"/>
    </location>
</feature>
<keyword evidence="2" id="KW-0732">Signal</keyword>
<evidence type="ECO:0000313" key="3">
    <source>
        <dbReference type="EMBL" id="GHI39463.1"/>
    </source>
</evidence>
<evidence type="ECO:0000313" key="4">
    <source>
        <dbReference type="Proteomes" id="UP001050808"/>
    </source>
</evidence>
<feature type="chain" id="PRO_5046258945" evidence="2">
    <location>
        <begin position="22"/>
        <end position="412"/>
    </location>
</feature>